<sequence length="1427" mass="157329">MAETEVSKVASKMVAIEELCGLDMSSNQDLLKPDSNGNNHHNQANDLDHSYIFVTGADGLPDDTLDDKGVAIGDSSVPPQPEDSQNKKVGEFCEEAPHLIEGENGEVEPSNGHSHLVNYITCNHESSHENGQGVQVSVTDSGEVNTCKIESSSEAEVELVDSDGITENLAKTEGFHVSVADPQEVHIGKPGSVAEAAAVTQVEDSSSNGKSESRPEAGVEKAVDQNGEIGGVADGEQENFDGVKITESPPCLVENQETQVGDLELVAEVEENGESHNNFSNINSSHSPDDGENQSDTSVTEALVQQSSQDMVVDEEKHDLQNVSMEAENEAKPTLEAAEHEVPASTSLDLDSEPLSVHNMDKILEEEAKTDLSSDVLENQQGDSGLSNIAQDMVGETDDLKPVVSSTDSHVQTTRDLDSEEMNEDLPVPEVDNGEQHHEESQELPAVCNADSQMLTTCDLVLDEKNEESSVSEVENVAKCDEESQEQPVVSSTASQVPNSHDMVSEEKNEYSSVSEVEDGIQYHEDSQEQPVMSSTGSQVLTTRDLVLEEKNEVSSVSEVEDGIQCHEESQEQPVVSSSDSHDETTSDLVLEGKKEDLSAAVSVSEVESGAQYPEGSQEQPYVSGASDDTLPSETSTEVSVQTECYPTENVHAPQIELEISDVAEIENFSSPSVVGLESQIIEQVVPAHDSGIRCTIEEASSGSDSVLDMVGPEKEIAFEGGEAHSETTDSSGKSEVGDSSPETLVVKLEPDGHAPDFSAINSGEKIDDVTVSCRTDTSDSCNARVENLELEVDGVEDVADQLAGAPEDLLVQEKENSENSQNEETSASSARVSTTSTADVEDKSIKTKTKPFNFLIRTPRFDDETLREQIRLAKLQVDETTRLRDAIQLQIQEKRQANTQIHGIDYEYAKSEGRNARKLVRSKRTEIDSLQSVINKAKNALSIDDIDKQIHNMEHMIQHETLPLKEEKQFIREIKQLKQLREQLSSNMGSQDEIKKALEQREETEERLKILRKELDVLKSRVVKAEATAVEAGKKYDDENKKVKELQAQFRAANDVRQEAYAQWQDLRKELSKKSKYFFKYKDAAAVASNYAYSRDTEALYPLCTNQVESFMELWNTNAEFRSDYAKFNARSNVRRFGTLDCRSLGPDEVPPAIPSYANERGNKRVASTPAKVDLAPQVPTVELNQNPPSEKMAVDSKSTKKVTEPKNQKVVSAPAIVVQVTGSDSHTGSHLTEEEPVKSREEIELIRKAEELRREEDAAKLKEQRRLEALAKANEARERKKRQAEKMQQRAELKTQKEAEQREKEREKRLRKKERKKAVGTDANDSTTNNNCETAASSESAAENSKDIDVKETTTAATKKPQKPWLAAKHSKGKSIPPPLRNRNKKKLQQWMWVGITSLIILVLFWLGNMGMFSNVALKRRAPVY</sequence>
<keyword evidence="5" id="KW-0256">Endoplasmic reticulum</keyword>
<evidence type="ECO:0000256" key="2">
    <source>
        <dbReference type="ARBA" id="ARBA00004389"/>
    </source>
</evidence>
<feature type="compositionally biased region" description="Basic and acidic residues" evidence="11">
    <location>
        <begin position="719"/>
        <end position="728"/>
    </location>
</feature>
<feature type="compositionally biased region" description="Basic and acidic residues" evidence="11">
    <location>
        <begin position="1233"/>
        <end position="1244"/>
    </location>
</feature>
<keyword evidence="14" id="KW-1185">Reference proteome</keyword>
<feature type="compositionally biased region" description="Basic and acidic residues" evidence="11">
    <location>
        <begin position="1275"/>
        <end position="1310"/>
    </location>
</feature>
<feature type="compositionally biased region" description="Polar residues" evidence="11">
    <location>
        <begin position="1222"/>
        <end position="1232"/>
    </location>
</feature>
<keyword evidence="7 10" id="KW-0175">Coiled coil</keyword>
<dbReference type="PANTHER" id="PTHR32219">
    <property type="entry name" value="RNA-BINDING PROTEIN YLMH-RELATED"/>
    <property type="match status" value="1"/>
</dbReference>
<feature type="region of interest" description="Disordered" evidence="11">
    <location>
        <begin position="326"/>
        <end position="352"/>
    </location>
</feature>
<comment type="similarity">
    <text evidence="9">Belongs to the plant Proton pump-interactor protein family.</text>
</comment>
<feature type="compositionally biased region" description="Low complexity" evidence="11">
    <location>
        <begin position="275"/>
        <end position="286"/>
    </location>
</feature>
<evidence type="ECO:0000256" key="6">
    <source>
        <dbReference type="ARBA" id="ARBA00022989"/>
    </source>
</evidence>
<organism evidence="13 14">
    <name type="scientific">Salvia divinorum</name>
    <name type="common">Maria pastora</name>
    <name type="synonym">Diviner's sage</name>
    <dbReference type="NCBI Taxonomy" id="28513"/>
    <lineage>
        <taxon>Eukaryota</taxon>
        <taxon>Viridiplantae</taxon>
        <taxon>Streptophyta</taxon>
        <taxon>Embryophyta</taxon>
        <taxon>Tracheophyta</taxon>
        <taxon>Spermatophyta</taxon>
        <taxon>Magnoliopsida</taxon>
        <taxon>eudicotyledons</taxon>
        <taxon>Gunneridae</taxon>
        <taxon>Pentapetalae</taxon>
        <taxon>asterids</taxon>
        <taxon>lamiids</taxon>
        <taxon>Lamiales</taxon>
        <taxon>Lamiaceae</taxon>
        <taxon>Nepetoideae</taxon>
        <taxon>Mentheae</taxon>
        <taxon>Salviinae</taxon>
        <taxon>Salvia</taxon>
        <taxon>Salvia subgen. Calosphace</taxon>
    </lineage>
</organism>
<feature type="region of interest" description="Disordered" evidence="11">
    <location>
        <begin position="275"/>
        <end position="311"/>
    </location>
</feature>
<keyword evidence="3" id="KW-1003">Cell membrane</keyword>
<feature type="compositionally biased region" description="Polar residues" evidence="11">
    <location>
        <begin position="529"/>
        <end position="542"/>
    </location>
</feature>
<name>A0ABD1GSK8_SALDI</name>
<gene>
    <name evidence="13" type="ORF">AAHA92_23634</name>
</gene>
<dbReference type="GO" id="GO:0005789">
    <property type="term" value="C:endoplasmic reticulum membrane"/>
    <property type="evidence" value="ECO:0007669"/>
    <property type="project" value="UniProtKB-SubCell"/>
</dbReference>
<feature type="region of interest" description="Disordered" evidence="11">
    <location>
        <begin position="466"/>
        <end position="648"/>
    </location>
</feature>
<feature type="compositionally biased region" description="Low complexity" evidence="11">
    <location>
        <begin position="599"/>
        <end position="609"/>
    </location>
</feature>
<feature type="compositionally biased region" description="Basic residues" evidence="11">
    <location>
        <begin position="1311"/>
        <end position="1320"/>
    </location>
</feature>
<evidence type="ECO:0000256" key="9">
    <source>
        <dbReference type="ARBA" id="ARBA00038080"/>
    </source>
</evidence>
<feature type="region of interest" description="Disordered" evidence="11">
    <location>
        <begin position="399"/>
        <end position="443"/>
    </location>
</feature>
<evidence type="ECO:0000256" key="12">
    <source>
        <dbReference type="SAM" id="Phobius"/>
    </source>
</evidence>
<evidence type="ECO:0000313" key="13">
    <source>
        <dbReference type="EMBL" id="KAL1547123.1"/>
    </source>
</evidence>
<dbReference type="InterPro" id="IPR055282">
    <property type="entry name" value="PPI1-4"/>
</dbReference>
<feature type="compositionally biased region" description="Basic and acidic residues" evidence="11">
    <location>
        <begin position="580"/>
        <end position="598"/>
    </location>
</feature>
<dbReference type="PANTHER" id="PTHR32219:SF3">
    <property type="entry name" value="CALPONIN-LIKE DOMAIN PROTEIN"/>
    <property type="match status" value="1"/>
</dbReference>
<dbReference type="GO" id="GO:0005886">
    <property type="term" value="C:plasma membrane"/>
    <property type="evidence" value="ECO:0007669"/>
    <property type="project" value="UniProtKB-SubCell"/>
</dbReference>
<feature type="compositionally biased region" description="Polar residues" evidence="11">
    <location>
        <begin position="486"/>
        <end position="499"/>
    </location>
</feature>
<feature type="region of interest" description="Disordered" evidence="11">
    <location>
        <begin position="64"/>
        <end position="86"/>
    </location>
</feature>
<protein>
    <submittedName>
        <fullName evidence="13">CAP-Gly domain-containing linker protein 1-like isoform X1</fullName>
    </submittedName>
</protein>
<evidence type="ECO:0000256" key="3">
    <source>
        <dbReference type="ARBA" id="ARBA00022475"/>
    </source>
</evidence>
<comment type="caution">
    <text evidence="13">The sequence shown here is derived from an EMBL/GenBank/DDBJ whole genome shotgun (WGS) entry which is preliminary data.</text>
</comment>
<feature type="compositionally biased region" description="Polar residues" evidence="11">
    <location>
        <begin position="630"/>
        <end position="645"/>
    </location>
</feature>
<feature type="region of interest" description="Disordered" evidence="11">
    <location>
        <begin position="198"/>
        <end position="243"/>
    </location>
</feature>
<feature type="compositionally biased region" description="Basic and acidic residues" evidence="11">
    <location>
        <begin position="329"/>
        <end position="342"/>
    </location>
</feature>
<keyword evidence="6 12" id="KW-1133">Transmembrane helix</keyword>
<feature type="region of interest" description="Disordered" evidence="11">
    <location>
        <begin position="1275"/>
        <end position="1384"/>
    </location>
</feature>
<feature type="compositionally biased region" description="Polar residues" evidence="11">
    <location>
        <begin position="294"/>
        <end position="310"/>
    </location>
</feature>
<keyword evidence="8 12" id="KW-0472">Membrane</keyword>
<feature type="region of interest" description="Disordered" evidence="11">
    <location>
        <begin position="719"/>
        <end position="741"/>
    </location>
</feature>
<feature type="coiled-coil region" evidence="10">
    <location>
        <begin position="968"/>
        <end position="1064"/>
    </location>
</feature>
<feature type="transmembrane region" description="Helical" evidence="12">
    <location>
        <begin position="1393"/>
        <end position="1415"/>
    </location>
</feature>
<feature type="compositionally biased region" description="Basic and acidic residues" evidence="11">
    <location>
        <begin position="1194"/>
        <end position="1209"/>
    </location>
</feature>
<feature type="compositionally biased region" description="Basic and acidic residues" evidence="11">
    <location>
        <begin position="211"/>
        <end position="223"/>
    </location>
</feature>
<proteinExistence type="inferred from homology"/>
<evidence type="ECO:0000256" key="7">
    <source>
        <dbReference type="ARBA" id="ARBA00023054"/>
    </source>
</evidence>
<evidence type="ECO:0000256" key="11">
    <source>
        <dbReference type="SAM" id="MobiDB-lite"/>
    </source>
</evidence>
<feature type="region of interest" description="Disordered" evidence="11">
    <location>
        <begin position="1183"/>
        <end position="1244"/>
    </location>
</feature>
<keyword evidence="4 12" id="KW-0812">Transmembrane</keyword>
<evidence type="ECO:0000313" key="14">
    <source>
        <dbReference type="Proteomes" id="UP001567538"/>
    </source>
</evidence>
<feature type="compositionally biased region" description="Low complexity" evidence="11">
    <location>
        <begin position="819"/>
        <end position="839"/>
    </location>
</feature>
<dbReference type="EMBL" id="JBEAFC010000008">
    <property type="protein sequence ID" value="KAL1547123.1"/>
    <property type="molecule type" value="Genomic_DNA"/>
</dbReference>
<reference evidence="13 14" key="1">
    <citation type="submission" date="2024-06" db="EMBL/GenBank/DDBJ databases">
        <title>A chromosome level genome sequence of Diviner's sage (Salvia divinorum).</title>
        <authorList>
            <person name="Ford S.A."/>
            <person name="Ro D.-K."/>
            <person name="Ness R.W."/>
            <person name="Phillips M.A."/>
        </authorList>
    </citation>
    <scope>NUCLEOTIDE SEQUENCE [LARGE SCALE GENOMIC DNA]</scope>
    <source>
        <strain evidence="13">SAF-2024a</strain>
        <tissue evidence="13">Leaf</tissue>
    </source>
</reference>
<evidence type="ECO:0000256" key="1">
    <source>
        <dbReference type="ARBA" id="ARBA00004162"/>
    </source>
</evidence>
<evidence type="ECO:0000256" key="8">
    <source>
        <dbReference type="ARBA" id="ARBA00023136"/>
    </source>
</evidence>
<feature type="region of interest" description="Disordered" evidence="11">
    <location>
        <begin position="814"/>
        <end position="844"/>
    </location>
</feature>
<comment type="subcellular location">
    <subcellularLocation>
        <location evidence="1">Cell membrane</location>
        <topology evidence="1">Single-pass membrane protein</topology>
    </subcellularLocation>
    <subcellularLocation>
        <location evidence="2">Endoplasmic reticulum membrane</location>
        <topology evidence="2">Single-pass membrane protein</topology>
    </subcellularLocation>
</comment>
<feature type="compositionally biased region" description="Low complexity" evidence="11">
    <location>
        <begin position="1331"/>
        <end position="1345"/>
    </location>
</feature>
<dbReference type="Proteomes" id="UP001567538">
    <property type="component" value="Unassembled WGS sequence"/>
</dbReference>
<feature type="compositionally biased region" description="Polar residues" evidence="11">
    <location>
        <begin position="404"/>
        <end position="414"/>
    </location>
</feature>
<accession>A0ABD1GSK8</accession>
<evidence type="ECO:0000256" key="10">
    <source>
        <dbReference type="SAM" id="Coils"/>
    </source>
</evidence>
<evidence type="ECO:0000256" key="5">
    <source>
        <dbReference type="ARBA" id="ARBA00022824"/>
    </source>
</evidence>
<evidence type="ECO:0000256" key="4">
    <source>
        <dbReference type="ARBA" id="ARBA00022692"/>
    </source>
</evidence>